<comment type="caution">
    <text evidence="2">The sequence shown here is derived from an EMBL/GenBank/DDBJ whole genome shotgun (WGS) entry which is preliminary data.</text>
</comment>
<dbReference type="AlphaFoldDB" id="A0A846RRK8"/>
<name>A0A846RRK8_9MICC</name>
<sequence length="107" mass="11999">MSDSAGNQCAELLMYSDDGGWAGSRGHLAAKEINHQSHLRFCLALTWTVQIGLSQWHKSKLPHEQLLRLADSQNFLRNLLGREYRPSEGPKSKAHPATLAGFEEEEQ</sequence>
<proteinExistence type="predicted"/>
<feature type="region of interest" description="Disordered" evidence="1">
    <location>
        <begin position="81"/>
        <end position="107"/>
    </location>
</feature>
<dbReference type="RefSeq" id="WP_167995470.1">
    <property type="nucleotide sequence ID" value="NZ_JAATJL010000001.1"/>
</dbReference>
<evidence type="ECO:0000313" key="2">
    <source>
        <dbReference type="EMBL" id="NJC24190.1"/>
    </source>
</evidence>
<dbReference type="Proteomes" id="UP000547458">
    <property type="component" value="Unassembled WGS sequence"/>
</dbReference>
<evidence type="ECO:0000256" key="1">
    <source>
        <dbReference type="SAM" id="MobiDB-lite"/>
    </source>
</evidence>
<feature type="compositionally biased region" description="Basic and acidic residues" evidence="1">
    <location>
        <begin position="81"/>
        <end position="91"/>
    </location>
</feature>
<keyword evidence="3" id="KW-1185">Reference proteome</keyword>
<evidence type="ECO:0000313" key="3">
    <source>
        <dbReference type="Proteomes" id="UP000547458"/>
    </source>
</evidence>
<organism evidence="2 3">
    <name type="scientific">Arthrobacter pigmenti</name>
    <dbReference type="NCBI Taxonomy" id="271432"/>
    <lineage>
        <taxon>Bacteria</taxon>
        <taxon>Bacillati</taxon>
        <taxon>Actinomycetota</taxon>
        <taxon>Actinomycetes</taxon>
        <taxon>Micrococcales</taxon>
        <taxon>Micrococcaceae</taxon>
        <taxon>Arthrobacter</taxon>
    </lineage>
</organism>
<protein>
    <submittedName>
        <fullName evidence="2">Uncharacterized protein</fullName>
    </submittedName>
</protein>
<accession>A0A846RRK8</accession>
<reference evidence="2 3" key="1">
    <citation type="submission" date="2020-03" db="EMBL/GenBank/DDBJ databases">
        <title>Sequencing the genomes of 1000 actinobacteria strains.</title>
        <authorList>
            <person name="Klenk H.-P."/>
        </authorList>
    </citation>
    <scope>NUCLEOTIDE SEQUENCE [LARGE SCALE GENOMIC DNA]</scope>
    <source>
        <strain evidence="2 3">DSM 16403</strain>
    </source>
</reference>
<dbReference type="EMBL" id="JAATJL010000001">
    <property type="protein sequence ID" value="NJC24190.1"/>
    <property type="molecule type" value="Genomic_DNA"/>
</dbReference>
<gene>
    <name evidence="2" type="ORF">BJ994_003266</name>
</gene>